<dbReference type="Proteomes" id="UP000366872">
    <property type="component" value="Unassembled WGS sequence"/>
</dbReference>
<accession>A0A6C2TVF9</accession>
<proteinExistence type="predicted"/>
<evidence type="ECO:0000313" key="1">
    <source>
        <dbReference type="EMBL" id="VGO11563.1"/>
    </source>
</evidence>
<organism evidence="1 2">
    <name type="scientific">Pontiella desulfatans</name>
    <dbReference type="NCBI Taxonomy" id="2750659"/>
    <lineage>
        <taxon>Bacteria</taxon>
        <taxon>Pseudomonadati</taxon>
        <taxon>Kiritimatiellota</taxon>
        <taxon>Kiritimatiellia</taxon>
        <taxon>Kiritimatiellales</taxon>
        <taxon>Pontiellaceae</taxon>
        <taxon>Pontiella</taxon>
    </lineage>
</organism>
<keyword evidence="2" id="KW-1185">Reference proteome</keyword>
<sequence length="75" mass="8965">MIYPLSRTKGEQLRAKLVDTTTRQTRIIEIKDDMKELKLECPDDKWTVLILEKFDPEKQKWIEVHKISRGPQKLN</sequence>
<reference evidence="1 2" key="1">
    <citation type="submission" date="2019-04" db="EMBL/GenBank/DDBJ databases">
        <authorList>
            <person name="Van Vliet M D."/>
        </authorList>
    </citation>
    <scope>NUCLEOTIDE SEQUENCE [LARGE SCALE GENOMIC DNA]</scope>
    <source>
        <strain evidence="1 2">F1</strain>
    </source>
</reference>
<dbReference type="EMBL" id="CAAHFG010000001">
    <property type="protein sequence ID" value="VGO11563.1"/>
    <property type="molecule type" value="Genomic_DNA"/>
</dbReference>
<gene>
    <name evidence="1" type="ORF">PDESU_00108</name>
</gene>
<name>A0A6C2TVF9_PONDE</name>
<dbReference type="AlphaFoldDB" id="A0A6C2TVF9"/>
<protein>
    <submittedName>
        <fullName evidence="1">Uncharacterized protein</fullName>
    </submittedName>
</protein>
<evidence type="ECO:0000313" key="2">
    <source>
        <dbReference type="Proteomes" id="UP000366872"/>
    </source>
</evidence>